<dbReference type="Proteomes" id="UP000446657">
    <property type="component" value="Unassembled WGS sequence"/>
</dbReference>
<sequence>MKKRLMMVMCCGIMILGNLSGCNAMKTKETEYHWPTSTLVKSLPVPESKYGEIVLDAEDSFEIDVFNTSKSQFADYINACKENGFNVDYYGTEDSYDAENKDGYTLSLSYDKRKKTMNIDIYDLDDDTEDTQEPEETEEPEETDDSENAKDTSKDSSKTDKKEKKKTSSKKKDGAVDADFKKMMDSYEDFFDEYIEFMKKYENSDDVAGMLNDYADYMTKYADYMQKLNDVDTDNLSTADAAYYTKVQARIVKKLAEIQ</sequence>
<comment type="caution">
    <text evidence="4">The sequence shown here is derived from an EMBL/GenBank/DDBJ whole genome shotgun (WGS) entry which is preliminary data.</text>
</comment>
<feature type="region of interest" description="Disordered" evidence="1">
    <location>
        <begin position="121"/>
        <end position="168"/>
    </location>
</feature>
<dbReference type="InterPro" id="IPR046526">
    <property type="entry name" value="DUF6591"/>
</dbReference>
<organism evidence="4 5">
    <name type="scientific">Roseburia faecis</name>
    <dbReference type="NCBI Taxonomy" id="301302"/>
    <lineage>
        <taxon>Bacteria</taxon>
        <taxon>Bacillati</taxon>
        <taxon>Bacillota</taxon>
        <taxon>Clostridia</taxon>
        <taxon>Lachnospirales</taxon>
        <taxon>Lachnospiraceae</taxon>
        <taxon>Roseburia</taxon>
    </lineage>
</organism>
<evidence type="ECO:0000256" key="1">
    <source>
        <dbReference type="SAM" id="MobiDB-lite"/>
    </source>
</evidence>
<dbReference type="RefSeq" id="WP_022046226.1">
    <property type="nucleotide sequence ID" value="NZ_CP184331.1"/>
</dbReference>
<dbReference type="EMBL" id="WNAL01000025">
    <property type="protein sequence ID" value="MTR82390.1"/>
    <property type="molecule type" value="Genomic_DNA"/>
</dbReference>
<accession>A0A844KSH7</accession>
<dbReference type="AlphaFoldDB" id="A0A844KSH7"/>
<evidence type="ECO:0000313" key="5">
    <source>
        <dbReference type="Proteomes" id="UP000446657"/>
    </source>
</evidence>
<feature type="domain" description="DUF6591" evidence="3">
    <location>
        <begin position="31"/>
        <end position="258"/>
    </location>
</feature>
<gene>
    <name evidence="4" type="ORF">GMD30_11995</name>
</gene>
<protein>
    <recommendedName>
        <fullName evidence="3">DUF6591 domain-containing protein</fullName>
    </recommendedName>
</protein>
<proteinExistence type="predicted"/>
<feature type="signal peptide" evidence="2">
    <location>
        <begin position="1"/>
        <end position="20"/>
    </location>
</feature>
<feature type="compositionally biased region" description="Basic and acidic residues" evidence="1">
    <location>
        <begin position="147"/>
        <end position="162"/>
    </location>
</feature>
<evidence type="ECO:0000313" key="4">
    <source>
        <dbReference type="EMBL" id="MTR82390.1"/>
    </source>
</evidence>
<dbReference type="GeneID" id="99746286"/>
<evidence type="ECO:0000259" key="3">
    <source>
        <dbReference type="Pfam" id="PF20234"/>
    </source>
</evidence>
<keyword evidence="2" id="KW-0732">Signal</keyword>
<feature type="chain" id="PRO_5039466634" description="DUF6591 domain-containing protein" evidence="2">
    <location>
        <begin position="21"/>
        <end position="259"/>
    </location>
</feature>
<feature type="compositionally biased region" description="Acidic residues" evidence="1">
    <location>
        <begin position="122"/>
        <end position="146"/>
    </location>
</feature>
<name>A0A844KSH7_9FIRM</name>
<evidence type="ECO:0000256" key="2">
    <source>
        <dbReference type="SAM" id="SignalP"/>
    </source>
</evidence>
<dbReference type="Pfam" id="PF20234">
    <property type="entry name" value="DUF6591"/>
    <property type="match status" value="1"/>
</dbReference>
<reference evidence="4 5" key="1">
    <citation type="journal article" date="2019" name="Nat. Med.">
        <title>A library of human gut bacterial isolates paired with longitudinal multiomics data enables mechanistic microbiome research.</title>
        <authorList>
            <person name="Poyet M."/>
            <person name="Groussin M."/>
            <person name="Gibbons S.M."/>
            <person name="Avila-Pacheco J."/>
            <person name="Jiang X."/>
            <person name="Kearney S.M."/>
            <person name="Perrotta A.R."/>
            <person name="Berdy B."/>
            <person name="Zhao S."/>
            <person name="Lieberman T.D."/>
            <person name="Swanson P.K."/>
            <person name="Smith M."/>
            <person name="Roesemann S."/>
            <person name="Alexander J.E."/>
            <person name="Rich S.A."/>
            <person name="Livny J."/>
            <person name="Vlamakis H."/>
            <person name="Clish C."/>
            <person name="Bullock K."/>
            <person name="Deik A."/>
            <person name="Scott J."/>
            <person name="Pierce K.A."/>
            <person name="Xavier R.J."/>
            <person name="Alm E.J."/>
        </authorList>
    </citation>
    <scope>NUCLEOTIDE SEQUENCE [LARGE SCALE GENOMIC DNA]</scope>
    <source>
        <strain evidence="4 5">BIOML-A1</strain>
    </source>
</reference>